<evidence type="ECO:0000313" key="3">
    <source>
        <dbReference type="Proteomes" id="UP001449225"/>
    </source>
</evidence>
<organism evidence="2 3">
    <name type="scientific">Neptuniibacter pectenicola</name>
    <dbReference type="NCBI Taxonomy" id="1806669"/>
    <lineage>
        <taxon>Bacteria</taxon>
        <taxon>Pseudomonadati</taxon>
        <taxon>Pseudomonadota</taxon>
        <taxon>Gammaproteobacteria</taxon>
        <taxon>Oceanospirillales</taxon>
        <taxon>Oceanospirillaceae</taxon>
        <taxon>Neptuniibacter</taxon>
    </lineage>
</organism>
<keyword evidence="3" id="KW-1185">Reference proteome</keyword>
<sequence>MPKLNLDNYKEVQWLQVNGLTILNDHFLRHVKRQASRLRKNKHDVTHSNALDIISRSYGFKTWNHIQKEHSKQFSENQIKATFNYQTPDCIYDVHTIKQLHSAVYRFLNCEPLDQVIQFMFYESDFSCAVLELFSSERDCLNSLLKMGIIPDEELEGWTHRNDPHFYESDETIKAFRFIHPKPLTHQQAEATLDNIVQELRLVGFSLTCWPIYIWINGKLPDDIEPPDLEFGDDSLPVKSLPKELCKRVFK</sequence>
<comment type="caution">
    <text evidence="2">The sequence shown here is derived from an EMBL/GenBank/DDBJ whole genome shotgun (WGS) entry which is preliminary data.</text>
</comment>
<dbReference type="RefSeq" id="WP_342853845.1">
    <property type="nucleotide sequence ID" value="NZ_JBBMRA010000003.1"/>
</dbReference>
<dbReference type="Pfam" id="PF20066">
    <property type="entry name" value="Glyoxalase_8"/>
    <property type="match status" value="1"/>
</dbReference>
<feature type="domain" description="Glyoxalase-related protein" evidence="1">
    <location>
        <begin position="28"/>
        <end position="73"/>
    </location>
</feature>
<dbReference type="Proteomes" id="UP001449225">
    <property type="component" value="Unassembled WGS sequence"/>
</dbReference>
<reference evidence="2 3" key="1">
    <citation type="submission" date="2024-03" db="EMBL/GenBank/DDBJ databases">
        <title>Community enrichment and isolation of bacterial strains for fucoidan degradation.</title>
        <authorList>
            <person name="Sichert A."/>
        </authorList>
    </citation>
    <scope>NUCLEOTIDE SEQUENCE [LARGE SCALE GENOMIC DNA]</scope>
    <source>
        <strain evidence="2 3">AS76</strain>
    </source>
</reference>
<accession>A0ABU9TQU9</accession>
<proteinExistence type="predicted"/>
<gene>
    <name evidence="2" type="ORF">WNY58_04380</name>
</gene>
<dbReference type="EMBL" id="JBBMRA010000003">
    <property type="protein sequence ID" value="MEM5535624.1"/>
    <property type="molecule type" value="Genomic_DNA"/>
</dbReference>
<evidence type="ECO:0000259" key="1">
    <source>
        <dbReference type="Pfam" id="PF20066"/>
    </source>
</evidence>
<protein>
    <submittedName>
        <fullName evidence="2">Glyoxalase superfamily protein</fullName>
    </submittedName>
</protein>
<dbReference type="InterPro" id="IPR045517">
    <property type="entry name" value="Glyoxalase_8"/>
</dbReference>
<evidence type="ECO:0000313" key="2">
    <source>
        <dbReference type="EMBL" id="MEM5535624.1"/>
    </source>
</evidence>
<name>A0ABU9TQU9_9GAMM</name>